<dbReference type="Proteomes" id="UP000195569">
    <property type="component" value="Unassembled WGS sequence"/>
</dbReference>
<accession>A0A1N7SBE1</accession>
<proteinExistence type="predicted"/>
<protein>
    <submittedName>
        <fullName evidence="2">Uncharacterized protein</fullName>
    </submittedName>
</protein>
<organism evidence="2 3">
    <name type="scientific">Paraburkholderia piptadeniae</name>
    <dbReference type="NCBI Taxonomy" id="1701573"/>
    <lineage>
        <taxon>Bacteria</taxon>
        <taxon>Pseudomonadati</taxon>
        <taxon>Pseudomonadota</taxon>
        <taxon>Betaproteobacteria</taxon>
        <taxon>Burkholderiales</taxon>
        <taxon>Burkholderiaceae</taxon>
        <taxon>Paraburkholderia</taxon>
    </lineage>
</organism>
<sequence length="85" mass="9807">MPLALPHVLEAGQAFIQDVGNEHRLTHCRMKDGDVESPWVKVKDWRYEPAFFCLLFFAAAKKSRCRPAQGQRPRREAQSRMPAAR</sequence>
<evidence type="ECO:0000256" key="1">
    <source>
        <dbReference type="SAM" id="MobiDB-lite"/>
    </source>
</evidence>
<gene>
    <name evidence="2" type="ORF">BN2476_420111</name>
</gene>
<feature type="region of interest" description="Disordered" evidence="1">
    <location>
        <begin position="63"/>
        <end position="85"/>
    </location>
</feature>
<evidence type="ECO:0000313" key="3">
    <source>
        <dbReference type="Proteomes" id="UP000195569"/>
    </source>
</evidence>
<dbReference type="AlphaFoldDB" id="A0A1N7SBE1"/>
<reference evidence="2" key="1">
    <citation type="submission" date="2016-12" db="EMBL/GenBank/DDBJ databases">
        <authorList>
            <person name="Moulin L."/>
        </authorList>
    </citation>
    <scope>NUCLEOTIDE SEQUENCE [LARGE SCALE GENOMIC DNA]</scope>
    <source>
        <strain evidence="2">STM 7183</strain>
    </source>
</reference>
<keyword evidence="3" id="KW-1185">Reference proteome</keyword>
<name>A0A1N7SBE1_9BURK</name>
<dbReference type="EMBL" id="CYGY02000042">
    <property type="protein sequence ID" value="SIT44660.1"/>
    <property type="molecule type" value="Genomic_DNA"/>
</dbReference>
<evidence type="ECO:0000313" key="2">
    <source>
        <dbReference type="EMBL" id="SIT44660.1"/>
    </source>
</evidence>
<comment type="caution">
    <text evidence="2">The sequence shown here is derived from an EMBL/GenBank/DDBJ whole genome shotgun (WGS) entry which is preliminary data.</text>
</comment>